<dbReference type="AlphaFoldDB" id="A0A8T0IVU3"/>
<sequence>MRTHSPRSLTCKPSGCNGLHLVHGDGNRRATQVRLEVGLSMRSNSRERRLLEFKLGGELGERDEEFTDTTGREGGEGKGREG</sequence>
<feature type="compositionally biased region" description="Basic and acidic residues" evidence="1">
    <location>
        <begin position="70"/>
        <end position="82"/>
    </location>
</feature>
<organism evidence="2 3">
    <name type="scientific">Ceratodon purpureus</name>
    <name type="common">Fire moss</name>
    <name type="synonym">Dicranum purpureum</name>
    <dbReference type="NCBI Taxonomy" id="3225"/>
    <lineage>
        <taxon>Eukaryota</taxon>
        <taxon>Viridiplantae</taxon>
        <taxon>Streptophyta</taxon>
        <taxon>Embryophyta</taxon>
        <taxon>Bryophyta</taxon>
        <taxon>Bryophytina</taxon>
        <taxon>Bryopsida</taxon>
        <taxon>Dicranidae</taxon>
        <taxon>Pseudoditrichales</taxon>
        <taxon>Ditrichaceae</taxon>
        <taxon>Ceratodon</taxon>
    </lineage>
</organism>
<gene>
    <name evidence="2" type="ORF">KC19_2G155500</name>
</gene>
<proteinExistence type="predicted"/>
<name>A0A8T0IVU3_CERPU</name>
<reference evidence="2" key="1">
    <citation type="submission" date="2020-06" db="EMBL/GenBank/DDBJ databases">
        <title>WGS assembly of Ceratodon purpureus strain R40.</title>
        <authorList>
            <person name="Carey S.B."/>
            <person name="Jenkins J."/>
            <person name="Shu S."/>
            <person name="Lovell J.T."/>
            <person name="Sreedasyam A."/>
            <person name="Maumus F."/>
            <person name="Tiley G.P."/>
            <person name="Fernandez-Pozo N."/>
            <person name="Barry K."/>
            <person name="Chen C."/>
            <person name="Wang M."/>
            <person name="Lipzen A."/>
            <person name="Daum C."/>
            <person name="Saski C.A."/>
            <person name="Payton A.C."/>
            <person name="Mcbreen J.C."/>
            <person name="Conrad R.E."/>
            <person name="Kollar L.M."/>
            <person name="Olsson S."/>
            <person name="Huttunen S."/>
            <person name="Landis J.B."/>
            <person name="Wickett N.J."/>
            <person name="Johnson M.G."/>
            <person name="Rensing S.A."/>
            <person name="Grimwood J."/>
            <person name="Schmutz J."/>
            <person name="Mcdaniel S.F."/>
        </authorList>
    </citation>
    <scope>NUCLEOTIDE SEQUENCE</scope>
    <source>
        <strain evidence="2">R40</strain>
    </source>
</reference>
<accession>A0A8T0IVU3</accession>
<comment type="caution">
    <text evidence="2">The sequence shown here is derived from an EMBL/GenBank/DDBJ whole genome shotgun (WGS) entry which is preliminary data.</text>
</comment>
<keyword evidence="3" id="KW-1185">Reference proteome</keyword>
<feature type="region of interest" description="Disordered" evidence="1">
    <location>
        <begin position="58"/>
        <end position="82"/>
    </location>
</feature>
<protein>
    <submittedName>
        <fullName evidence="2">Uncharacterized protein</fullName>
    </submittedName>
</protein>
<dbReference type="Proteomes" id="UP000822688">
    <property type="component" value="Chromosome 2"/>
</dbReference>
<evidence type="ECO:0000313" key="2">
    <source>
        <dbReference type="EMBL" id="KAG0587317.1"/>
    </source>
</evidence>
<dbReference type="EMBL" id="CM026422">
    <property type="protein sequence ID" value="KAG0587317.1"/>
    <property type="molecule type" value="Genomic_DNA"/>
</dbReference>
<evidence type="ECO:0000256" key="1">
    <source>
        <dbReference type="SAM" id="MobiDB-lite"/>
    </source>
</evidence>
<evidence type="ECO:0000313" key="3">
    <source>
        <dbReference type="Proteomes" id="UP000822688"/>
    </source>
</evidence>